<keyword evidence="4" id="KW-0902">Two-component regulatory system</keyword>
<dbReference type="Pfam" id="PF02518">
    <property type="entry name" value="HATPase_c"/>
    <property type="match status" value="1"/>
</dbReference>
<keyword evidence="3 6" id="KW-0808">Transferase</keyword>
<evidence type="ECO:0000256" key="4">
    <source>
        <dbReference type="ARBA" id="ARBA00023012"/>
    </source>
</evidence>
<dbReference type="GO" id="GO:0004673">
    <property type="term" value="F:protein histidine kinase activity"/>
    <property type="evidence" value="ECO:0007669"/>
    <property type="project" value="UniProtKB-EC"/>
</dbReference>
<dbReference type="AlphaFoldDB" id="A0A397S584"/>
<dbReference type="PROSITE" id="PS50109">
    <property type="entry name" value="HIS_KIN"/>
    <property type="match status" value="1"/>
</dbReference>
<feature type="domain" description="Histidine kinase" evidence="5">
    <location>
        <begin position="679"/>
        <end position="777"/>
    </location>
</feature>
<dbReference type="InterPro" id="IPR003594">
    <property type="entry name" value="HATPase_dom"/>
</dbReference>
<evidence type="ECO:0000256" key="3">
    <source>
        <dbReference type="ARBA" id="ARBA00022777"/>
    </source>
</evidence>
<dbReference type="RefSeq" id="WP_119015831.1">
    <property type="nucleotide sequence ID" value="NZ_QXEV01000005.1"/>
</dbReference>
<dbReference type="EMBL" id="QXEV01000005">
    <property type="protein sequence ID" value="RIA77881.1"/>
    <property type="molecule type" value="Genomic_DNA"/>
</dbReference>
<sequence>MPNFSFKISARLMSHLGEALISDELVALLELIKNSYDADANRSIINIDTNFINEYGQGKIEIFDDGNGMSLDIIENSFLKLATDYKVKTQKVSPKYNRMSLGNKGVGRLSLQRLGTYVNVLTNDGVTESYFNIDWTLFNDDVDIQNIQIPVNTNDVHVLEKHGTKMTIYGIKNIELWKDKDTFPRFKNEIISMLNPYEDGESKFLIDFSLDSFRFASDKYDVKLIDKLADSVVSFNFEAKTSKLYINITRKKKYAEYRFAETKKRYDDLGFDLEEIDDSAKYRNLIDSYEIDLNNISQSYGKIKNNILIKSSIDECKNSKKISKNIFLPGDFEGKYFAFDKTPGKFSAEEKKFLENINGVKLFRNNFRILPYGNKNYDWLSFTKYSQTISANIYKAHSVAGYIYINGEENLLKLQEMTNRQGLLEDNYGKNFLTILRDIITKIIVDSDNNFRNDFNANFEQIRDAKEGDIVYILGGKVSLTKRENHAEIIMQNATELSEQTKESIFDTEEVANLKSEIKRLTSSITNNANKIQMTISSEKKKINEEEKLLEKYKIVMANSIVAESLAHEILKIAIKTKNCAQSIRKEVLKKDINSQIVNANVDMITSSMQFLQRNASILDSNSYIKKANFEEVDIKELLENIKDTFPLFSSELDNTCSIVLTGESFMADIIKNNFVVTIENLLINSKYWLEKNEIDNPTINIHIDGRKIILYDNGIGVSKDVENNLFEAFVTAKPDSEGRGLGLYISSQLINEIDGSLTLDDERNIYGNKYKFVIKL</sequence>
<dbReference type="PRINTS" id="PR00344">
    <property type="entry name" value="BCTRLSENSOR"/>
</dbReference>
<dbReference type="InterPro" id="IPR005467">
    <property type="entry name" value="His_kinase_dom"/>
</dbReference>
<dbReference type="SMART" id="SM00387">
    <property type="entry name" value="HATPase_c"/>
    <property type="match status" value="1"/>
</dbReference>
<comment type="caution">
    <text evidence="6">The sequence shown here is derived from an EMBL/GenBank/DDBJ whole genome shotgun (WGS) entry which is preliminary data.</text>
</comment>
<dbReference type="InterPro" id="IPR004358">
    <property type="entry name" value="Sig_transdc_His_kin-like_C"/>
</dbReference>
<proteinExistence type="predicted"/>
<name>A0A397S584_9MOLU</name>
<evidence type="ECO:0000313" key="7">
    <source>
        <dbReference type="Proteomes" id="UP000266506"/>
    </source>
</evidence>
<reference evidence="6 7" key="1">
    <citation type="submission" date="2018-08" db="EMBL/GenBank/DDBJ databases">
        <title>Genomic Encyclopedia of Archaeal and Bacterial Type Strains, Phase II (KMG-II): from individual species to whole genera.</title>
        <authorList>
            <person name="Goeker M."/>
        </authorList>
    </citation>
    <scope>NUCLEOTIDE SEQUENCE [LARGE SCALE GENOMIC DNA]</scope>
    <source>
        <strain evidence="6 7">ATCC 27112</strain>
    </source>
</reference>
<comment type="catalytic activity">
    <reaction evidence="1">
        <text>ATP + protein L-histidine = ADP + protein N-phospho-L-histidine.</text>
        <dbReference type="EC" id="2.7.13.3"/>
    </reaction>
</comment>
<accession>A0A397S584</accession>
<dbReference type="GO" id="GO:0000160">
    <property type="term" value="P:phosphorelay signal transduction system"/>
    <property type="evidence" value="ECO:0007669"/>
    <property type="project" value="UniProtKB-KW"/>
</dbReference>
<keyword evidence="3 6" id="KW-0418">Kinase</keyword>
<evidence type="ECO:0000259" key="5">
    <source>
        <dbReference type="PROSITE" id="PS50109"/>
    </source>
</evidence>
<dbReference type="Pfam" id="PF13589">
    <property type="entry name" value="HATPase_c_3"/>
    <property type="match status" value="1"/>
</dbReference>
<keyword evidence="7" id="KW-1185">Reference proteome</keyword>
<dbReference type="SUPFAM" id="SSF55874">
    <property type="entry name" value="ATPase domain of HSP90 chaperone/DNA topoisomerase II/histidine kinase"/>
    <property type="match status" value="2"/>
</dbReference>
<protein>
    <recommendedName>
        <fullName evidence="2">histidine kinase</fullName>
        <ecNumber evidence="2">2.7.13.3</ecNumber>
    </recommendedName>
</protein>
<evidence type="ECO:0000256" key="2">
    <source>
        <dbReference type="ARBA" id="ARBA00012438"/>
    </source>
</evidence>
<evidence type="ECO:0000313" key="6">
    <source>
        <dbReference type="EMBL" id="RIA77881.1"/>
    </source>
</evidence>
<organism evidence="6 7">
    <name type="scientific">Anaeroplasma bactoclasticum</name>
    <dbReference type="NCBI Taxonomy" id="2088"/>
    <lineage>
        <taxon>Bacteria</taxon>
        <taxon>Bacillati</taxon>
        <taxon>Mycoplasmatota</taxon>
        <taxon>Mollicutes</taxon>
        <taxon>Anaeroplasmatales</taxon>
        <taxon>Anaeroplasmataceae</taxon>
        <taxon>Anaeroplasma</taxon>
    </lineage>
</organism>
<dbReference type="Gene3D" id="3.30.565.10">
    <property type="entry name" value="Histidine kinase-like ATPase, C-terminal domain"/>
    <property type="match status" value="2"/>
</dbReference>
<dbReference type="InterPro" id="IPR036890">
    <property type="entry name" value="HATPase_C_sf"/>
</dbReference>
<gene>
    <name evidence="6" type="ORF">EI71_00664</name>
</gene>
<dbReference type="Proteomes" id="UP000266506">
    <property type="component" value="Unassembled WGS sequence"/>
</dbReference>
<dbReference type="EC" id="2.7.13.3" evidence="2"/>
<dbReference type="InParanoid" id="A0A397S584"/>
<dbReference type="OrthoDB" id="9816482at2"/>
<evidence type="ECO:0000256" key="1">
    <source>
        <dbReference type="ARBA" id="ARBA00000085"/>
    </source>
</evidence>